<evidence type="ECO:0000313" key="2">
    <source>
        <dbReference type="Proteomes" id="UP001239111"/>
    </source>
</evidence>
<comment type="caution">
    <text evidence="1">The sequence shown here is derived from an EMBL/GenBank/DDBJ whole genome shotgun (WGS) entry which is preliminary data.</text>
</comment>
<proteinExistence type="predicted"/>
<reference evidence="1" key="1">
    <citation type="submission" date="2023-04" db="EMBL/GenBank/DDBJ databases">
        <title>A chromosome-level genome assembly of the parasitoid wasp Eretmocerus hayati.</title>
        <authorList>
            <person name="Zhong Y."/>
            <person name="Liu S."/>
            <person name="Liu Y."/>
        </authorList>
    </citation>
    <scope>NUCLEOTIDE SEQUENCE</scope>
    <source>
        <strain evidence="1">ZJU_SS_LIU_2023</strain>
    </source>
</reference>
<keyword evidence="2" id="KW-1185">Reference proteome</keyword>
<accession>A0ACC2N368</accession>
<dbReference type="Proteomes" id="UP001239111">
    <property type="component" value="Chromosome 4"/>
</dbReference>
<dbReference type="EMBL" id="CM056744">
    <property type="protein sequence ID" value="KAJ8665326.1"/>
    <property type="molecule type" value="Genomic_DNA"/>
</dbReference>
<protein>
    <submittedName>
        <fullName evidence="1">Uncharacterized protein</fullName>
    </submittedName>
</protein>
<organism evidence="1 2">
    <name type="scientific">Eretmocerus hayati</name>
    <dbReference type="NCBI Taxonomy" id="131215"/>
    <lineage>
        <taxon>Eukaryota</taxon>
        <taxon>Metazoa</taxon>
        <taxon>Ecdysozoa</taxon>
        <taxon>Arthropoda</taxon>
        <taxon>Hexapoda</taxon>
        <taxon>Insecta</taxon>
        <taxon>Pterygota</taxon>
        <taxon>Neoptera</taxon>
        <taxon>Endopterygota</taxon>
        <taxon>Hymenoptera</taxon>
        <taxon>Apocrita</taxon>
        <taxon>Proctotrupomorpha</taxon>
        <taxon>Chalcidoidea</taxon>
        <taxon>Aphelinidae</taxon>
        <taxon>Aphelininae</taxon>
        <taxon>Eretmocerus</taxon>
    </lineage>
</organism>
<evidence type="ECO:0000313" key="1">
    <source>
        <dbReference type="EMBL" id="KAJ8665326.1"/>
    </source>
</evidence>
<name>A0ACC2N368_9HYME</name>
<sequence length="1173" mass="126873">MDPNKLKVVELRAELQKRGLDTKGNKPVLVERLRQALEEEKADPSKAPSEASEKSEKDSESEEEEPVRRTPRTPARSSRNAAREAAVPTRTPTRRSSSRSSLSRQSPAKSTAAESVSEASALEPIVEEDKASPKKESTAPSPASKKVTPPAPASKKETPPTPSSKKAETAATPEPSTTKGNAPTPSTPAESKTQVAAEAPTTPEAKKLEDSCSKATPQGSNKPGIQLSSQPVVSLSPLKIPVQTPVKSIAVDSPAKPTQQSPARPITADSSVEPPQQSPAKAVAPESPAKPPQQSPAKPTQQSPAKPITADSPVESPKQSPAKALAPESPAKPPQQSPAKPDKPPQQSPAKPDIVDSPVKPQEIPVQAAQQSPAKSLQQSPAKPSEQSPSKSMQLSPAKPTEQSPAKSALQSPVKPGQQSPAKPPIQSPVISEQQSPAQSPVQSPVKAAQLTTPAKDVSPQKIQQSTDRVDVKVESPAKRLKSEEDSQALDQEAVKGEPQNESDAVRKSVDEPMEVDQENDSKTSDTDRQQESKEDRKRKRSPSPREEAPRAPPVARPENEPTYDEDAVLLSWYDSDLNLVIDPTNYCSASSMQGEGFNYIWAGVRASHGFTKGKVFYEARVHSEFDNVAAAASARAMNSEGALPVDEHKIPSILRIGWSTIGTSLQLGEEKLSYGYEGTGKKSTNNEFTEYGKTFAKNDVVGCFIDFESGDDVIMSYTVNGENQGTAFTVKKEDLSGKALIPHILARNCAFKVNFGQEEPWSKEIPEGFSVVGKVDINDRQPGHRRPEKRADCEIVLLCGLPFSGKTTWATDHISKNPEKLYYVLGTHHLIERMRVEGMPLKDQFKGRWETVVEKCSRALTKLLEMAPSRRRNYILDQTANVYGSNQKRKMRNFYGFHRKAVVFVPSDEEFKSRIEKHKEGGNEEIRESSILEMKALLNAPNVGESFEEVVWAELGEEDGKKLVENYNSEGKTAGYGQSQEHQNKRSRYDNHSKDRNNRDNRNRPGFDRRSSGPGWRSGGGGGGGGGRWDGGGNRMRGGPMRHGGGYGGPAPWQSRGGAPPNRRPDDRRQGGDRRGGGWNASGYQGNRAGGWQGSQWSGGQQSGGGAWNQGQAWGGAGAWKGYQGGGGTQHSYGNWGNGNSQYYNQQQGYWSGQSGGQGGGTQSTTGQNTKK</sequence>
<gene>
    <name evidence="1" type="ORF">QAD02_006988</name>
</gene>